<dbReference type="Proteomes" id="UP000269276">
    <property type="component" value="Unassembled WGS sequence"/>
</dbReference>
<keyword evidence="5" id="KW-0274">FAD</keyword>
<dbReference type="InterPro" id="IPR015659">
    <property type="entry name" value="Proline_oxidase"/>
</dbReference>
<dbReference type="GO" id="GO:0004657">
    <property type="term" value="F:proline dehydrogenase activity"/>
    <property type="evidence" value="ECO:0007669"/>
    <property type="project" value="UniProtKB-EC"/>
</dbReference>
<dbReference type="OrthoDB" id="5464at2759"/>
<evidence type="ECO:0000256" key="6">
    <source>
        <dbReference type="SAM" id="MobiDB-lite"/>
    </source>
</evidence>
<dbReference type="SUPFAM" id="SSF51730">
    <property type="entry name" value="FAD-linked oxidoreductase"/>
    <property type="match status" value="1"/>
</dbReference>
<feature type="region of interest" description="Disordered" evidence="6">
    <location>
        <begin position="96"/>
        <end position="157"/>
    </location>
</feature>
<comment type="cofactor">
    <cofactor evidence="5">
        <name>FAD</name>
        <dbReference type="ChEBI" id="CHEBI:57692"/>
    </cofactor>
</comment>
<dbReference type="GO" id="GO:0005739">
    <property type="term" value="C:mitochondrion"/>
    <property type="evidence" value="ECO:0007669"/>
    <property type="project" value="TreeGrafter"/>
</dbReference>
<dbReference type="AlphaFoldDB" id="A0A3M7D3V2"/>
<protein>
    <recommendedName>
        <fullName evidence="2 5">Proline dehydrogenase</fullName>
        <ecNumber evidence="2 5">1.5.5.2</ecNumber>
    </recommendedName>
</protein>
<dbReference type="EC" id="1.5.5.2" evidence="2 5"/>
<dbReference type="GO" id="GO:0071949">
    <property type="term" value="F:FAD binding"/>
    <property type="evidence" value="ECO:0007669"/>
    <property type="project" value="TreeGrafter"/>
</dbReference>
<dbReference type="Pfam" id="PF01619">
    <property type="entry name" value="Pro_dh"/>
    <property type="match status" value="1"/>
</dbReference>
<evidence type="ECO:0000259" key="7">
    <source>
        <dbReference type="Pfam" id="PF01619"/>
    </source>
</evidence>
<dbReference type="GO" id="GO:0010133">
    <property type="term" value="P:L-proline catabolic process to L-glutamate"/>
    <property type="evidence" value="ECO:0007669"/>
    <property type="project" value="TreeGrafter"/>
</dbReference>
<evidence type="ECO:0000313" key="8">
    <source>
        <dbReference type="EMBL" id="RMY59025.1"/>
    </source>
</evidence>
<evidence type="ECO:0000256" key="3">
    <source>
        <dbReference type="ARBA" id="ARBA00023002"/>
    </source>
</evidence>
<name>A0A3M7D3V2_HORWE</name>
<accession>A0A3M7D3V2</accession>
<keyword evidence="5" id="KW-0285">Flavoprotein</keyword>
<dbReference type="VEuPathDB" id="FungiDB:BTJ68_09719"/>
<dbReference type="PANTHER" id="PTHR13914">
    <property type="entry name" value="PROLINE OXIDASE"/>
    <property type="match status" value="1"/>
</dbReference>
<comment type="similarity">
    <text evidence="1 5">Belongs to the proline oxidase family.</text>
</comment>
<feature type="domain" description="Proline dehydrogenase" evidence="7">
    <location>
        <begin position="233"/>
        <end position="560"/>
    </location>
</feature>
<organism evidence="8 9">
    <name type="scientific">Hortaea werneckii</name>
    <name type="common">Black yeast</name>
    <name type="synonym">Cladosporium werneckii</name>
    <dbReference type="NCBI Taxonomy" id="91943"/>
    <lineage>
        <taxon>Eukaryota</taxon>
        <taxon>Fungi</taxon>
        <taxon>Dikarya</taxon>
        <taxon>Ascomycota</taxon>
        <taxon>Pezizomycotina</taxon>
        <taxon>Dothideomycetes</taxon>
        <taxon>Dothideomycetidae</taxon>
        <taxon>Mycosphaerellales</taxon>
        <taxon>Teratosphaeriaceae</taxon>
        <taxon>Hortaea</taxon>
    </lineage>
</organism>
<keyword evidence="3 5" id="KW-0560">Oxidoreductase</keyword>
<proteinExistence type="inferred from homology"/>
<evidence type="ECO:0000313" key="9">
    <source>
        <dbReference type="Proteomes" id="UP000269276"/>
    </source>
</evidence>
<sequence>MLTHASYKSPQYFRGWEQRDRHNLWILSACSVSTSRGLDGRALRTPDLATHADANLEKAMGRQLYGVGHARRIMKPVAIRLEGGLLQATTARHTTPACSSILSPHINTQSAGRRRRQIHSSPSGRQHATILDSSNTPSPPPAAPTVKEPAKSGPGSTPALGCLPLGQILRSYLITSVSSSPALLEASSKLLRQMLESKNFLFSLERNPIARALLHETFYKQFCAGSTKQEVSKTTTELRQMGYSGVILEYALEVLKDAEGDEAVDVETWREGMLSSVHMADRGDFLGLKWSGMGVAAMNRMKKNEQPSKQMSEAMHAVCQAAAAKDISLLPAAEETWSLDGFHQWCLDLQRQYNTAGKSVVYSTYQAYLKQTPETVARHLQIAKDEGFTLGLKLVRGAYLGTEARSLIWDTIEGTHTSYDTIASALIHRKDNELVRPFNKSSGEGFWPSTNVMLATHNAVSVRLAQEHRRAQAARGEELTTLTFAQLQGMADEVSTSLIAAARASEQERQALGLSQEENFKRGAVKEKVFKCTTWGTMHQCLNYLLRRAAENKDAASRTKDTRLAMGAELRRRVKATFGLA</sequence>
<dbReference type="InterPro" id="IPR002872">
    <property type="entry name" value="Proline_DH_dom"/>
</dbReference>
<evidence type="ECO:0000256" key="1">
    <source>
        <dbReference type="ARBA" id="ARBA00005869"/>
    </source>
</evidence>
<reference evidence="8 9" key="1">
    <citation type="journal article" date="2018" name="BMC Genomics">
        <title>Genomic evidence for intraspecific hybridization in a clonal and extremely halotolerant yeast.</title>
        <authorList>
            <person name="Gostincar C."/>
            <person name="Stajich J.E."/>
            <person name="Zupancic J."/>
            <person name="Zalar P."/>
            <person name="Gunde-Cimerman N."/>
        </authorList>
    </citation>
    <scope>NUCLEOTIDE SEQUENCE [LARGE SCALE GENOMIC DNA]</scope>
    <source>
        <strain evidence="8 9">EXF-2682</strain>
    </source>
</reference>
<feature type="compositionally biased region" description="Polar residues" evidence="6">
    <location>
        <begin position="96"/>
        <end position="111"/>
    </location>
</feature>
<comment type="catalytic activity">
    <reaction evidence="5">
        <text>L-proline + a quinone = (S)-1-pyrroline-5-carboxylate + a quinol + H(+)</text>
        <dbReference type="Rhea" id="RHEA:23784"/>
        <dbReference type="ChEBI" id="CHEBI:15378"/>
        <dbReference type="ChEBI" id="CHEBI:17388"/>
        <dbReference type="ChEBI" id="CHEBI:24646"/>
        <dbReference type="ChEBI" id="CHEBI:60039"/>
        <dbReference type="ChEBI" id="CHEBI:132124"/>
        <dbReference type="EC" id="1.5.5.2"/>
    </reaction>
</comment>
<evidence type="ECO:0000256" key="4">
    <source>
        <dbReference type="ARBA" id="ARBA00023062"/>
    </source>
</evidence>
<comment type="caution">
    <text evidence="8">The sequence shown here is derived from an EMBL/GenBank/DDBJ whole genome shotgun (WGS) entry which is preliminary data.</text>
</comment>
<evidence type="ECO:0000256" key="2">
    <source>
        <dbReference type="ARBA" id="ARBA00012695"/>
    </source>
</evidence>
<gene>
    <name evidence="8" type="ORF">D0863_12074</name>
</gene>
<dbReference type="EMBL" id="QWIP01000603">
    <property type="protein sequence ID" value="RMY59025.1"/>
    <property type="molecule type" value="Genomic_DNA"/>
</dbReference>
<dbReference type="Gene3D" id="3.20.20.220">
    <property type="match status" value="1"/>
</dbReference>
<dbReference type="PANTHER" id="PTHR13914:SF30">
    <property type="entry name" value="PROLINE DEHYDROGENASE"/>
    <property type="match status" value="1"/>
</dbReference>
<keyword evidence="4 5" id="KW-0642">Proline metabolism</keyword>
<comment type="function">
    <text evidence="5">Converts proline to delta-1-pyrroline-5-carboxylate.</text>
</comment>
<dbReference type="InterPro" id="IPR029041">
    <property type="entry name" value="FAD-linked_oxidoreductase-like"/>
</dbReference>
<evidence type="ECO:0000256" key="5">
    <source>
        <dbReference type="RuleBase" id="RU364054"/>
    </source>
</evidence>